<evidence type="ECO:0000256" key="1">
    <source>
        <dbReference type="SAM" id="Phobius"/>
    </source>
</evidence>
<keyword evidence="1" id="KW-0472">Membrane</keyword>
<accession>A0A1M6UWS8</accession>
<dbReference type="AlphaFoldDB" id="A0A1M6UWS8"/>
<evidence type="ECO:0000313" key="4">
    <source>
        <dbReference type="Proteomes" id="UP000189935"/>
    </source>
</evidence>
<dbReference type="Proteomes" id="UP000189935">
    <property type="component" value="Chromosome I"/>
</dbReference>
<feature type="chain" id="PRO_5012229468" evidence="2">
    <location>
        <begin position="32"/>
        <end position="75"/>
    </location>
</feature>
<feature type="signal peptide" evidence="2">
    <location>
        <begin position="1"/>
        <end position="31"/>
    </location>
</feature>
<sequence length="75" mass="7603">MPSSRIRDRISQLAFAAASTLALLETSAAFASQGPGGGPGSASNFTQLAMAILVYGTSALVVGAGLIGAARRRWH</sequence>
<proteinExistence type="predicted"/>
<evidence type="ECO:0000313" key="3">
    <source>
        <dbReference type="EMBL" id="SHK73638.1"/>
    </source>
</evidence>
<name>A0A1M6UWS8_9BRAD</name>
<dbReference type="EMBL" id="LT670844">
    <property type="protein sequence ID" value="SHK73638.1"/>
    <property type="molecule type" value="Genomic_DNA"/>
</dbReference>
<feature type="transmembrane region" description="Helical" evidence="1">
    <location>
        <begin position="47"/>
        <end position="70"/>
    </location>
</feature>
<protein>
    <submittedName>
        <fullName evidence="3">Uncharacterized protein</fullName>
    </submittedName>
</protein>
<keyword evidence="1" id="KW-1133">Transmembrane helix</keyword>
<keyword evidence="1" id="KW-0812">Transmembrane</keyword>
<gene>
    <name evidence="3" type="ORF">SAMN05444159_4057</name>
</gene>
<dbReference type="RefSeq" id="WP_154071361.1">
    <property type="nucleotide sequence ID" value="NZ_LT670844.1"/>
</dbReference>
<keyword evidence="2" id="KW-0732">Signal</keyword>
<evidence type="ECO:0000256" key="2">
    <source>
        <dbReference type="SAM" id="SignalP"/>
    </source>
</evidence>
<organism evidence="3 4">
    <name type="scientific">Bradyrhizobium lablabi</name>
    <dbReference type="NCBI Taxonomy" id="722472"/>
    <lineage>
        <taxon>Bacteria</taxon>
        <taxon>Pseudomonadati</taxon>
        <taxon>Pseudomonadota</taxon>
        <taxon>Alphaproteobacteria</taxon>
        <taxon>Hyphomicrobiales</taxon>
        <taxon>Nitrobacteraceae</taxon>
        <taxon>Bradyrhizobium</taxon>
    </lineage>
</organism>
<reference evidence="3 4" key="1">
    <citation type="submission" date="2016-11" db="EMBL/GenBank/DDBJ databases">
        <authorList>
            <person name="Jaros S."/>
            <person name="Januszkiewicz K."/>
            <person name="Wedrychowicz H."/>
        </authorList>
    </citation>
    <scope>NUCLEOTIDE SEQUENCE [LARGE SCALE GENOMIC DNA]</scope>
    <source>
        <strain evidence="3 4">GAS499</strain>
    </source>
</reference>